<reference evidence="1 2" key="1">
    <citation type="journal article" date="2019" name="Nat. Ecol. Evol.">
        <title>Megaphylogeny resolves global patterns of mushroom evolution.</title>
        <authorList>
            <person name="Varga T."/>
            <person name="Krizsan K."/>
            <person name="Foldi C."/>
            <person name="Dima B."/>
            <person name="Sanchez-Garcia M."/>
            <person name="Sanchez-Ramirez S."/>
            <person name="Szollosi G.J."/>
            <person name="Szarkandi J.G."/>
            <person name="Papp V."/>
            <person name="Albert L."/>
            <person name="Andreopoulos W."/>
            <person name="Angelini C."/>
            <person name="Antonin V."/>
            <person name="Barry K.W."/>
            <person name="Bougher N.L."/>
            <person name="Buchanan P."/>
            <person name="Buyck B."/>
            <person name="Bense V."/>
            <person name="Catcheside P."/>
            <person name="Chovatia M."/>
            <person name="Cooper J."/>
            <person name="Damon W."/>
            <person name="Desjardin D."/>
            <person name="Finy P."/>
            <person name="Geml J."/>
            <person name="Haridas S."/>
            <person name="Hughes K."/>
            <person name="Justo A."/>
            <person name="Karasinski D."/>
            <person name="Kautmanova I."/>
            <person name="Kiss B."/>
            <person name="Kocsube S."/>
            <person name="Kotiranta H."/>
            <person name="LaButti K.M."/>
            <person name="Lechner B.E."/>
            <person name="Liimatainen K."/>
            <person name="Lipzen A."/>
            <person name="Lukacs Z."/>
            <person name="Mihaltcheva S."/>
            <person name="Morgado L.N."/>
            <person name="Niskanen T."/>
            <person name="Noordeloos M.E."/>
            <person name="Ohm R.A."/>
            <person name="Ortiz-Santana B."/>
            <person name="Ovrebo C."/>
            <person name="Racz N."/>
            <person name="Riley R."/>
            <person name="Savchenko A."/>
            <person name="Shiryaev A."/>
            <person name="Soop K."/>
            <person name="Spirin V."/>
            <person name="Szebenyi C."/>
            <person name="Tomsovsky M."/>
            <person name="Tulloss R.E."/>
            <person name="Uehling J."/>
            <person name="Grigoriev I.V."/>
            <person name="Vagvolgyi C."/>
            <person name="Papp T."/>
            <person name="Martin F.M."/>
            <person name="Miettinen O."/>
            <person name="Hibbett D.S."/>
            <person name="Nagy L.G."/>
        </authorList>
    </citation>
    <scope>NUCLEOTIDE SEQUENCE [LARGE SCALE GENOMIC DNA]</scope>
    <source>
        <strain evidence="1 2">NL-1719</strain>
    </source>
</reference>
<evidence type="ECO:0000313" key="1">
    <source>
        <dbReference type="EMBL" id="TFK75641.1"/>
    </source>
</evidence>
<accession>A0ACD3BCJ8</accession>
<gene>
    <name evidence="1" type="ORF">BDN72DRAFT_757507</name>
</gene>
<dbReference type="EMBL" id="ML208262">
    <property type="protein sequence ID" value="TFK75641.1"/>
    <property type="molecule type" value="Genomic_DNA"/>
</dbReference>
<dbReference type="Proteomes" id="UP000308600">
    <property type="component" value="Unassembled WGS sequence"/>
</dbReference>
<organism evidence="1 2">
    <name type="scientific">Pluteus cervinus</name>
    <dbReference type="NCBI Taxonomy" id="181527"/>
    <lineage>
        <taxon>Eukaryota</taxon>
        <taxon>Fungi</taxon>
        <taxon>Dikarya</taxon>
        <taxon>Basidiomycota</taxon>
        <taxon>Agaricomycotina</taxon>
        <taxon>Agaricomycetes</taxon>
        <taxon>Agaricomycetidae</taxon>
        <taxon>Agaricales</taxon>
        <taxon>Pluteineae</taxon>
        <taxon>Pluteaceae</taxon>
        <taxon>Pluteus</taxon>
    </lineage>
</organism>
<protein>
    <submittedName>
        <fullName evidence="1">Uncharacterized protein</fullName>
    </submittedName>
</protein>
<name>A0ACD3BCJ8_9AGAR</name>
<sequence>MSDTNWGFSQTFLVDFQSTRSDLQTRVDALKLTNATPAQQSLHDLTVDLAKLGKRLSDATGSLPNYDQRQCELQIKNLENELSALRASSAPKSKFAFKKKKVLPSSTAAPVAPEPAVQTADISALPLSESSSHLSLSHQSKAYLGWSLIPTASSAQCDLTISNLDHCIVNLLPISNGTPDETKGTNISAIHIYDVSNSILLLPMISGSVLLHNLQNSIVVIGCHQFRMHTSNKVDVYIEIPSNPIIEHCSGIRFAPYPAILSQSPTKLLHHSSTQASTFAVQDFSHIRETPSPNWTTLKESDWTTAWPVQTTDNTAVVDVLEGLCPK</sequence>
<proteinExistence type="predicted"/>
<evidence type="ECO:0000313" key="2">
    <source>
        <dbReference type="Proteomes" id="UP000308600"/>
    </source>
</evidence>
<keyword evidence="2" id="KW-1185">Reference proteome</keyword>